<dbReference type="PANTHER" id="PTHR11255:SF118">
    <property type="entry name" value="DIACYLGLYCEROL KINASE EPSILON"/>
    <property type="match status" value="1"/>
</dbReference>
<sequence>MVCLPELESIVVLNIKSWGGGIQMVGEMNRFDDLRVEVLGLTSTFHIGQVMMGLSKPIFLGQACQVKLWLDEHLPMQIDGEPWLQPPSKVEIKWNSHAKLLQNVL</sequence>
<keyword evidence="2" id="KW-0547">Nucleotide-binding</keyword>
<evidence type="ECO:0000256" key="1">
    <source>
        <dbReference type="ARBA" id="ARBA00022679"/>
    </source>
</evidence>
<protein>
    <submittedName>
        <fullName evidence="6">Diaglycerol kinase-like protein</fullName>
    </submittedName>
</protein>
<evidence type="ECO:0000256" key="3">
    <source>
        <dbReference type="ARBA" id="ARBA00022777"/>
    </source>
</evidence>
<dbReference type="AlphaFoldDB" id="A0A1Y3ANI9"/>
<dbReference type="SMART" id="SM00045">
    <property type="entry name" value="DAGKa"/>
    <property type="match status" value="1"/>
</dbReference>
<name>A0A1Y3ANI9_EURMA</name>
<accession>A0A1Y3ANI9</accession>
<dbReference type="GO" id="GO:0007200">
    <property type="term" value="P:phospholipase C-activating G protein-coupled receptor signaling pathway"/>
    <property type="evidence" value="ECO:0007669"/>
    <property type="project" value="InterPro"/>
</dbReference>
<dbReference type="GO" id="GO:0005524">
    <property type="term" value="F:ATP binding"/>
    <property type="evidence" value="ECO:0007669"/>
    <property type="project" value="UniProtKB-KW"/>
</dbReference>
<dbReference type="InterPro" id="IPR037607">
    <property type="entry name" value="DGK"/>
</dbReference>
<dbReference type="SUPFAM" id="SSF111331">
    <property type="entry name" value="NAD kinase/diacylglycerol kinase-like"/>
    <property type="match status" value="1"/>
</dbReference>
<keyword evidence="7" id="KW-1185">Reference proteome</keyword>
<dbReference type="EMBL" id="MUJZ01067748">
    <property type="protein sequence ID" value="OTF70009.1"/>
    <property type="molecule type" value="Genomic_DNA"/>
</dbReference>
<comment type="caution">
    <text evidence="6">The sequence shown here is derived from an EMBL/GenBank/DDBJ whole genome shotgun (WGS) entry which is preliminary data.</text>
</comment>
<dbReference type="GO" id="GO:0004143">
    <property type="term" value="F:ATP-dependent diacylglycerol kinase activity"/>
    <property type="evidence" value="ECO:0007669"/>
    <property type="project" value="InterPro"/>
</dbReference>
<dbReference type="PANTHER" id="PTHR11255">
    <property type="entry name" value="DIACYLGLYCEROL KINASE"/>
    <property type="match status" value="1"/>
</dbReference>
<evidence type="ECO:0000313" key="7">
    <source>
        <dbReference type="Proteomes" id="UP000194236"/>
    </source>
</evidence>
<dbReference type="InterPro" id="IPR016064">
    <property type="entry name" value="NAD/diacylglycerol_kinase_sf"/>
</dbReference>
<organism evidence="6 7">
    <name type="scientific">Euroglyphus maynei</name>
    <name type="common">Mayne's house dust mite</name>
    <dbReference type="NCBI Taxonomy" id="6958"/>
    <lineage>
        <taxon>Eukaryota</taxon>
        <taxon>Metazoa</taxon>
        <taxon>Ecdysozoa</taxon>
        <taxon>Arthropoda</taxon>
        <taxon>Chelicerata</taxon>
        <taxon>Arachnida</taxon>
        <taxon>Acari</taxon>
        <taxon>Acariformes</taxon>
        <taxon>Sarcoptiformes</taxon>
        <taxon>Astigmata</taxon>
        <taxon>Psoroptidia</taxon>
        <taxon>Analgoidea</taxon>
        <taxon>Pyroglyphidae</taxon>
        <taxon>Pyroglyphinae</taxon>
        <taxon>Euroglyphus</taxon>
    </lineage>
</organism>
<reference evidence="6 7" key="1">
    <citation type="submission" date="2017-03" db="EMBL/GenBank/DDBJ databases">
        <title>Genome Survey of Euroglyphus maynei.</title>
        <authorList>
            <person name="Arlian L.G."/>
            <person name="Morgan M.S."/>
            <person name="Rider S.D."/>
        </authorList>
    </citation>
    <scope>NUCLEOTIDE SEQUENCE [LARGE SCALE GENOMIC DNA]</scope>
    <source>
        <strain evidence="6">Arlian Lab</strain>
        <tissue evidence="6">Whole body</tissue>
    </source>
</reference>
<keyword evidence="1" id="KW-0808">Transferase</keyword>
<keyword evidence="3 6" id="KW-0418">Kinase</keyword>
<dbReference type="GO" id="GO:0016020">
    <property type="term" value="C:membrane"/>
    <property type="evidence" value="ECO:0007669"/>
    <property type="project" value="TreeGrafter"/>
</dbReference>
<dbReference type="Gene3D" id="2.60.200.40">
    <property type="match status" value="1"/>
</dbReference>
<evidence type="ECO:0000256" key="2">
    <source>
        <dbReference type="ARBA" id="ARBA00022741"/>
    </source>
</evidence>
<dbReference type="Proteomes" id="UP000194236">
    <property type="component" value="Unassembled WGS sequence"/>
</dbReference>
<gene>
    <name evidence="6" type="ORF">BLA29_006049</name>
</gene>
<dbReference type="InterPro" id="IPR000756">
    <property type="entry name" value="Diacylglycerol_kin_accessory"/>
</dbReference>
<dbReference type="Pfam" id="PF00609">
    <property type="entry name" value="DAGK_acc"/>
    <property type="match status" value="1"/>
</dbReference>
<evidence type="ECO:0000259" key="5">
    <source>
        <dbReference type="SMART" id="SM00045"/>
    </source>
</evidence>
<feature type="domain" description="Diacylglycerol kinase accessory" evidence="5">
    <location>
        <begin position="1"/>
        <end position="82"/>
    </location>
</feature>
<keyword evidence="4" id="KW-0067">ATP-binding</keyword>
<dbReference type="OrthoDB" id="242257at2759"/>
<proteinExistence type="predicted"/>
<evidence type="ECO:0000256" key="4">
    <source>
        <dbReference type="ARBA" id="ARBA00022840"/>
    </source>
</evidence>
<evidence type="ECO:0000313" key="6">
    <source>
        <dbReference type="EMBL" id="OTF70009.1"/>
    </source>
</evidence>